<evidence type="ECO:0000256" key="10">
    <source>
        <dbReference type="SAM" id="Phobius"/>
    </source>
</evidence>
<evidence type="ECO:0000256" key="6">
    <source>
        <dbReference type="ARBA" id="ARBA00022475"/>
    </source>
</evidence>
<evidence type="ECO:0000256" key="3">
    <source>
        <dbReference type="ARBA" id="ARBA00006669"/>
    </source>
</evidence>
<proteinExistence type="inferred from homology"/>
<dbReference type="NCBIfam" id="TIGR01528">
    <property type="entry name" value="NMN_trans_PnuC"/>
    <property type="match status" value="1"/>
</dbReference>
<dbReference type="PANTHER" id="PTHR36122:SF2">
    <property type="entry name" value="NICOTINAMIDE RIBOSIDE TRANSPORTER PNUC"/>
    <property type="match status" value="1"/>
</dbReference>
<keyword evidence="6" id="KW-1003">Cell membrane</keyword>
<name>A0A1T4V7J6_9GAMM</name>
<protein>
    <recommendedName>
        <fullName evidence="4">Nicotinamide riboside transporter PnuC</fullName>
    </recommendedName>
</protein>
<dbReference type="Pfam" id="PF04973">
    <property type="entry name" value="NMN_transporter"/>
    <property type="match status" value="1"/>
</dbReference>
<keyword evidence="12" id="KW-1185">Reference proteome</keyword>
<feature type="transmembrane region" description="Helical" evidence="10">
    <location>
        <begin position="6"/>
        <end position="22"/>
    </location>
</feature>
<reference evidence="12" key="1">
    <citation type="submission" date="2017-02" db="EMBL/GenBank/DDBJ databases">
        <authorList>
            <person name="Varghese N."/>
            <person name="Submissions S."/>
        </authorList>
    </citation>
    <scope>NUCLEOTIDE SEQUENCE [LARGE SCALE GENOMIC DNA]</scope>
    <source>
        <strain evidence="12">DSM 3072</strain>
    </source>
</reference>
<feature type="transmembrane region" description="Helical" evidence="10">
    <location>
        <begin position="29"/>
        <end position="46"/>
    </location>
</feature>
<keyword evidence="5" id="KW-0813">Transport</keyword>
<keyword evidence="9 10" id="KW-0472">Membrane</keyword>
<dbReference type="AlphaFoldDB" id="A0A1T4V7J6"/>
<keyword evidence="8 10" id="KW-1133">Transmembrane helix</keyword>
<keyword evidence="7 10" id="KW-0812">Transmembrane</keyword>
<dbReference type="EMBL" id="FUXX01000012">
    <property type="protein sequence ID" value="SKA60866.1"/>
    <property type="molecule type" value="Genomic_DNA"/>
</dbReference>
<dbReference type="InterPro" id="IPR006419">
    <property type="entry name" value="NMN_transpt_PnuC"/>
</dbReference>
<dbReference type="GO" id="GO:0005886">
    <property type="term" value="C:plasma membrane"/>
    <property type="evidence" value="ECO:0007669"/>
    <property type="project" value="UniProtKB-SubCell"/>
</dbReference>
<dbReference type="GO" id="GO:0034257">
    <property type="term" value="F:nicotinamide riboside transmembrane transporter activity"/>
    <property type="evidence" value="ECO:0007669"/>
    <property type="project" value="InterPro"/>
</dbReference>
<comment type="similarity">
    <text evidence="3">Belongs to the nicotinamide ribonucleoside (NR) uptake permease (TC 4.B.1) family.</text>
</comment>
<sequence length="192" mass="22224">MEFLTEHGLDIFTTILGLLYIYYEYRASIWVWLLGILMPLIDIYLFSTNGMYAYAFISLVFALVAVYGVLNWKYGGKNHTERQITCMTFKKICRYMIAMLIIFGITYEILVTFTDSEIPVLDSFTTAASFVGVFALAYKYVEQWIVWIVVDIISVIMFIQQGLPFRAGLYALYVLIAVAGYRKWKSMAKTFQ</sequence>
<evidence type="ECO:0000256" key="1">
    <source>
        <dbReference type="ARBA" id="ARBA00002672"/>
    </source>
</evidence>
<evidence type="ECO:0000313" key="11">
    <source>
        <dbReference type="EMBL" id="SKA60866.1"/>
    </source>
</evidence>
<dbReference type="Proteomes" id="UP000242432">
    <property type="component" value="Unassembled WGS sequence"/>
</dbReference>
<evidence type="ECO:0000256" key="7">
    <source>
        <dbReference type="ARBA" id="ARBA00022692"/>
    </source>
</evidence>
<evidence type="ECO:0000256" key="9">
    <source>
        <dbReference type="ARBA" id="ARBA00023136"/>
    </source>
</evidence>
<feature type="transmembrane region" description="Helical" evidence="10">
    <location>
        <begin position="144"/>
        <end position="161"/>
    </location>
</feature>
<evidence type="ECO:0000256" key="5">
    <source>
        <dbReference type="ARBA" id="ARBA00022448"/>
    </source>
</evidence>
<evidence type="ECO:0000256" key="4">
    <source>
        <dbReference type="ARBA" id="ARBA00017522"/>
    </source>
</evidence>
<feature type="transmembrane region" description="Helical" evidence="10">
    <location>
        <begin position="92"/>
        <end position="112"/>
    </location>
</feature>
<accession>A0A1T4V7J6</accession>
<dbReference type="PANTHER" id="PTHR36122">
    <property type="entry name" value="NICOTINAMIDE RIBOSIDE TRANSPORTER PNUC"/>
    <property type="match status" value="1"/>
</dbReference>
<feature type="transmembrane region" description="Helical" evidence="10">
    <location>
        <begin position="52"/>
        <end position="72"/>
    </location>
</feature>
<evidence type="ECO:0000256" key="8">
    <source>
        <dbReference type="ARBA" id="ARBA00022989"/>
    </source>
</evidence>
<feature type="transmembrane region" description="Helical" evidence="10">
    <location>
        <begin position="118"/>
        <end position="137"/>
    </location>
</feature>
<dbReference type="RefSeq" id="WP_078928488.1">
    <property type="nucleotide sequence ID" value="NZ_FUXX01000012.1"/>
</dbReference>
<dbReference type="STRING" id="83771.SAMN02910357_01512"/>
<comment type="subcellular location">
    <subcellularLocation>
        <location evidence="2">Cell membrane</location>
        <topology evidence="2">Multi-pass membrane protein</topology>
    </subcellularLocation>
</comment>
<evidence type="ECO:0000256" key="2">
    <source>
        <dbReference type="ARBA" id="ARBA00004651"/>
    </source>
</evidence>
<gene>
    <name evidence="11" type="ORF">SAMN02745213_00967</name>
</gene>
<organism evidence="11 12">
    <name type="scientific">Succinivibrio dextrinosolvens DSM 3072</name>
    <dbReference type="NCBI Taxonomy" id="1123324"/>
    <lineage>
        <taxon>Bacteria</taxon>
        <taxon>Pseudomonadati</taxon>
        <taxon>Pseudomonadota</taxon>
        <taxon>Gammaproteobacteria</taxon>
        <taxon>Aeromonadales</taxon>
        <taxon>Succinivibrionaceae</taxon>
        <taxon>Succinivibrio</taxon>
    </lineage>
</organism>
<feature type="transmembrane region" description="Helical" evidence="10">
    <location>
        <begin position="167"/>
        <end position="184"/>
    </location>
</feature>
<comment type="function">
    <text evidence="1">Required for nicotinamide riboside transport across the inner membrane.</text>
</comment>
<evidence type="ECO:0000313" key="12">
    <source>
        <dbReference type="Proteomes" id="UP000242432"/>
    </source>
</evidence>